<dbReference type="CDD" id="cd09020">
    <property type="entry name" value="D-hex-6-P-epi_like"/>
    <property type="match status" value="1"/>
</dbReference>
<dbReference type="EMBL" id="CP073100">
    <property type="protein sequence ID" value="QUE50507.1"/>
    <property type="molecule type" value="Genomic_DNA"/>
</dbReference>
<dbReference type="Pfam" id="PF01263">
    <property type="entry name" value="Aldose_epim"/>
    <property type="match status" value="1"/>
</dbReference>
<dbReference type="GO" id="GO:0030246">
    <property type="term" value="F:carbohydrate binding"/>
    <property type="evidence" value="ECO:0007669"/>
    <property type="project" value="UniProtKB-UniRule"/>
</dbReference>
<gene>
    <name evidence="6" type="ORF">KBB96_16785</name>
</gene>
<dbReference type="GO" id="GO:0005975">
    <property type="term" value="P:carbohydrate metabolic process"/>
    <property type="evidence" value="ECO:0007669"/>
    <property type="project" value="InterPro"/>
</dbReference>
<dbReference type="Proteomes" id="UP000676169">
    <property type="component" value="Chromosome"/>
</dbReference>
<dbReference type="KEGG" id="lamb:KBB96_16785"/>
<reference evidence="6" key="1">
    <citation type="submission" date="2021-04" db="EMBL/GenBank/DDBJ databases">
        <title>Luteolibacter sp. 32A isolated from the skin of an Anderson's salamander (Ambystoma andersonii).</title>
        <authorList>
            <person name="Spergser J."/>
            <person name="Busse H.-J."/>
        </authorList>
    </citation>
    <scope>NUCLEOTIDE SEQUENCE</scope>
    <source>
        <strain evidence="6">32A</strain>
    </source>
</reference>
<keyword evidence="3 4" id="KW-0413">Isomerase</keyword>
<feature type="active site" evidence="5">
    <location>
        <position position="160"/>
    </location>
</feature>
<evidence type="ECO:0000313" key="7">
    <source>
        <dbReference type="Proteomes" id="UP000676169"/>
    </source>
</evidence>
<evidence type="ECO:0000313" key="6">
    <source>
        <dbReference type="EMBL" id="QUE50507.1"/>
    </source>
</evidence>
<evidence type="ECO:0000256" key="1">
    <source>
        <dbReference type="ARBA" id="ARBA00001096"/>
    </source>
</evidence>
<dbReference type="GO" id="GO:0047938">
    <property type="term" value="F:glucose-6-phosphate 1-epimerase activity"/>
    <property type="evidence" value="ECO:0007669"/>
    <property type="project" value="UniProtKB-UniRule"/>
</dbReference>
<name>A0A975IYR7_9BACT</name>
<dbReference type="PANTHER" id="PTHR11122">
    <property type="entry name" value="APOSPORY-ASSOCIATED PROTEIN C-RELATED"/>
    <property type="match status" value="1"/>
</dbReference>
<evidence type="ECO:0000256" key="5">
    <source>
        <dbReference type="PIRSR" id="PIRSR016020-1"/>
    </source>
</evidence>
<dbReference type="AlphaFoldDB" id="A0A975IYR7"/>
<dbReference type="InterPro" id="IPR025532">
    <property type="entry name" value="G6P_1-epimerase"/>
</dbReference>
<dbReference type="Gene3D" id="2.70.98.10">
    <property type="match status" value="1"/>
</dbReference>
<dbReference type="InterPro" id="IPR011013">
    <property type="entry name" value="Gal_mutarotase_sf_dom"/>
</dbReference>
<comment type="similarity">
    <text evidence="2 4">Belongs to the glucose-6-phosphate 1-epimerase family.</text>
</comment>
<dbReference type="SUPFAM" id="SSF74650">
    <property type="entry name" value="Galactose mutarotase-like"/>
    <property type="match status" value="1"/>
</dbReference>
<dbReference type="PANTHER" id="PTHR11122:SF13">
    <property type="entry name" value="GLUCOSE-6-PHOSPHATE 1-EPIMERASE"/>
    <property type="match status" value="1"/>
</dbReference>
<proteinExistence type="inferred from homology"/>
<feature type="active site" evidence="5">
    <location>
        <position position="262"/>
    </location>
</feature>
<protein>
    <recommendedName>
        <fullName evidence="4">Putative glucose-6-phosphate 1-epimerase</fullName>
        <ecNumber evidence="4">5.1.3.15</ecNumber>
    </recommendedName>
</protein>
<evidence type="ECO:0000256" key="4">
    <source>
        <dbReference type="PIRNR" id="PIRNR016020"/>
    </source>
</evidence>
<dbReference type="EC" id="5.1.3.15" evidence="4"/>
<keyword evidence="7" id="KW-1185">Reference proteome</keyword>
<organism evidence="6 7">
    <name type="scientific">Luteolibacter ambystomatis</name>
    <dbReference type="NCBI Taxonomy" id="2824561"/>
    <lineage>
        <taxon>Bacteria</taxon>
        <taxon>Pseudomonadati</taxon>
        <taxon>Verrucomicrobiota</taxon>
        <taxon>Verrucomicrobiia</taxon>
        <taxon>Verrucomicrobiales</taxon>
        <taxon>Verrucomicrobiaceae</taxon>
        <taxon>Luteolibacter</taxon>
    </lineage>
</organism>
<dbReference type="RefSeq" id="WP_211630647.1">
    <property type="nucleotide sequence ID" value="NZ_CP073100.1"/>
</dbReference>
<evidence type="ECO:0000256" key="2">
    <source>
        <dbReference type="ARBA" id="ARBA00005866"/>
    </source>
</evidence>
<dbReference type="InterPro" id="IPR014718">
    <property type="entry name" value="GH-type_carb-bd"/>
</dbReference>
<sequence length="290" mass="31151">MSELPACVRLTHPAENYPVLEIDHASCRAKVALHGAHVMEWTPAGHDPVLYLSPKTGLKEGKAIRGGIPVCWPWFGPHPTDSSKPAHGFARARFWKLVDCQDEGASVELRFTLKSDEHTRALWPHEFEAIVEIRLGAELHVSLTSHNTGTGPFVETAALHTYLTISHVDAIEIAGLGGSTFLEKAGGLNVPGDQAGPVRIVGEVDRVYASTADTVLTDDDKRTIHIHKHGSGSTVVWNPGPEKAASLGDLPAGDYPHFVCIEAANTPGAEVTVPPGGHHVLRTRITVARS</sequence>
<accession>A0A975IYR7</accession>
<dbReference type="InterPro" id="IPR008183">
    <property type="entry name" value="Aldose_1/G6P_1-epimerase"/>
</dbReference>
<comment type="catalytic activity">
    <reaction evidence="1">
        <text>alpha-D-glucose 6-phosphate = beta-D-glucose 6-phosphate</text>
        <dbReference type="Rhea" id="RHEA:16249"/>
        <dbReference type="ChEBI" id="CHEBI:58225"/>
        <dbReference type="ChEBI" id="CHEBI:58247"/>
        <dbReference type="EC" id="5.1.3.15"/>
    </reaction>
</comment>
<dbReference type="PIRSF" id="PIRSF016020">
    <property type="entry name" value="PHexose_mutarotase"/>
    <property type="match status" value="1"/>
</dbReference>
<evidence type="ECO:0000256" key="3">
    <source>
        <dbReference type="ARBA" id="ARBA00023235"/>
    </source>
</evidence>